<reference evidence="1 2" key="1">
    <citation type="submission" date="2022-10" db="EMBL/GenBank/DDBJ databases">
        <title>Pararhodobacter sp. nov., isolated from marine algae.</title>
        <authorList>
            <person name="Choi B.J."/>
            <person name="Kim J.M."/>
            <person name="Lee J.K."/>
            <person name="Choi D.G."/>
            <person name="Jeon C.O."/>
        </authorList>
    </citation>
    <scope>NUCLEOTIDE SEQUENCE [LARGE SCALE GENOMIC DNA]</scope>
    <source>
        <strain evidence="1 2">ZQ420</strain>
    </source>
</reference>
<dbReference type="Proteomes" id="UP001208938">
    <property type="component" value="Unassembled WGS sequence"/>
</dbReference>
<proteinExistence type="predicted"/>
<name>A0ABT3H1V3_9RHOB</name>
<keyword evidence="2" id="KW-1185">Reference proteome</keyword>
<sequence>MSIPTTEVFANRVRLYARRRRAETARARAMASGFPKGATERLLLVTQPERIPQSQIYPFHHYAADLDRLYGASVREADTWAVLRGEVPRATGATVVAFQTPFDIADADLTRLVETLRAQNPGARIVCLDWFAPTDLRNAARMDPLVDLYVKKHLLRDRSRYGQPTRGDTNLTDYFNRRYDINEAEQCHEIPPGFLDKLVLGPSFLTAPGILPALASRRPRGLRPIDLHGRFAVGGTPWYAGMRGEAETALAQLDGLSVLKGEGVPLPRFMVEMSRSKLGFSPFGYGEVCWRDYEAIMAGAVLLKPDMSHIETAPDIFEAWETYVPVAWDLSDFDKVTRQVCADDALRERIASSAFDRLHDWLLSDAFARAMAPLFG</sequence>
<organism evidence="1 2">
    <name type="scientific">Pararhodobacter zhoushanensis</name>
    <dbReference type="NCBI Taxonomy" id="2479545"/>
    <lineage>
        <taxon>Bacteria</taxon>
        <taxon>Pseudomonadati</taxon>
        <taxon>Pseudomonadota</taxon>
        <taxon>Alphaproteobacteria</taxon>
        <taxon>Rhodobacterales</taxon>
        <taxon>Paracoccaceae</taxon>
        <taxon>Pararhodobacter</taxon>
    </lineage>
</organism>
<dbReference type="EMBL" id="JAPDFL010000001">
    <property type="protein sequence ID" value="MCW1933792.1"/>
    <property type="molecule type" value="Genomic_DNA"/>
</dbReference>
<comment type="caution">
    <text evidence="1">The sequence shown here is derived from an EMBL/GenBank/DDBJ whole genome shotgun (WGS) entry which is preliminary data.</text>
</comment>
<accession>A0ABT3H1V3</accession>
<gene>
    <name evidence="1" type="ORF">OKW52_16395</name>
</gene>
<dbReference type="RefSeq" id="WP_264506665.1">
    <property type="nucleotide sequence ID" value="NZ_JAPDFL010000001.1"/>
</dbReference>
<evidence type="ECO:0000313" key="1">
    <source>
        <dbReference type="EMBL" id="MCW1933792.1"/>
    </source>
</evidence>
<protein>
    <submittedName>
        <fullName evidence="1">Glycosyltransferase family 1 protein</fullName>
    </submittedName>
</protein>
<evidence type="ECO:0000313" key="2">
    <source>
        <dbReference type="Proteomes" id="UP001208938"/>
    </source>
</evidence>